<protein>
    <submittedName>
        <fullName evidence="1">Unannotated protein</fullName>
    </submittedName>
</protein>
<proteinExistence type="predicted"/>
<dbReference type="AlphaFoldDB" id="A0A6J6WQX5"/>
<dbReference type="EMBL" id="CAFAAH010000003">
    <property type="protein sequence ID" value="CAB4785895.1"/>
    <property type="molecule type" value="Genomic_DNA"/>
</dbReference>
<name>A0A6J6WQX5_9ZZZZ</name>
<sequence>MVHVMPAEFISASETGHEGGVASAGVVATVYPLSDSPPVDVGAFQIRST</sequence>
<gene>
    <name evidence="1" type="ORF">UFOPK2996_00081</name>
</gene>
<reference evidence="1" key="1">
    <citation type="submission" date="2020-05" db="EMBL/GenBank/DDBJ databases">
        <authorList>
            <person name="Chiriac C."/>
            <person name="Salcher M."/>
            <person name="Ghai R."/>
            <person name="Kavagutti S V."/>
        </authorList>
    </citation>
    <scope>NUCLEOTIDE SEQUENCE</scope>
</reference>
<accession>A0A6J6WQX5</accession>
<evidence type="ECO:0000313" key="1">
    <source>
        <dbReference type="EMBL" id="CAB4785895.1"/>
    </source>
</evidence>
<organism evidence="1">
    <name type="scientific">freshwater metagenome</name>
    <dbReference type="NCBI Taxonomy" id="449393"/>
    <lineage>
        <taxon>unclassified sequences</taxon>
        <taxon>metagenomes</taxon>
        <taxon>ecological metagenomes</taxon>
    </lineage>
</organism>